<reference evidence="9 12" key="2">
    <citation type="submission" date="2020-08" db="EMBL/GenBank/DDBJ databases">
        <title>Sequencing the genomes of 1000 actinobacteria strains.</title>
        <authorList>
            <person name="Klenk H.-P."/>
        </authorList>
    </citation>
    <scope>NUCLEOTIDE SEQUENCE [LARGE SCALE GENOMIC DNA]</scope>
    <source>
        <strain evidence="9 12">DSM 15626</strain>
    </source>
</reference>
<dbReference type="EMBL" id="JACHKF010000001">
    <property type="protein sequence ID" value="MBB6568622.1"/>
    <property type="molecule type" value="Genomic_DNA"/>
</dbReference>
<dbReference type="InterPro" id="IPR029038">
    <property type="entry name" value="MetRS_Zn"/>
</dbReference>
<evidence type="ECO:0000256" key="1">
    <source>
        <dbReference type="ARBA" id="ARBA00022598"/>
    </source>
</evidence>
<dbReference type="Gene3D" id="3.40.50.620">
    <property type="entry name" value="HUPs"/>
    <property type="match status" value="1"/>
</dbReference>
<dbReference type="SUPFAM" id="SSF52374">
    <property type="entry name" value="Nucleotidylyl transferase"/>
    <property type="match status" value="1"/>
</dbReference>
<comment type="similarity">
    <text evidence="7">Belongs to the class-I aminoacyl-tRNA synthetase family.</text>
</comment>
<evidence type="ECO:0000313" key="10">
    <source>
        <dbReference type="EMBL" id="NOL38793.1"/>
    </source>
</evidence>
<evidence type="ECO:0000256" key="4">
    <source>
        <dbReference type="ARBA" id="ARBA00022917"/>
    </source>
</evidence>
<dbReference type="Proteomes" id="UP000534306">
    <property type="component" value="Unassembled WGS sequence"/>
</dbReference>
<evidence type="ECO:0000313" key="12">
    <source>
        <dbReference type="Proteomes" id="UP000553957"/>
    </source>
</evidence>
<dbReference type="Gene3D" id="2.20.28.20">
    <property type="entry name" value="Methionyl-tRNA synthetase, Zn-domain"/>
    <property type="match status" value="1"/>
</dbReference>
<dbReference type="GO" id="GO:0005524">
    <property type="term" value="F:ATP binding"/>
    <property type="evidence" value="ECO:0007669"/>
    <property type="project" value="UniProtKB-KW"/>
</dbReference>
<keyword evidence="2 7" id="KW-0547">Nucleotide-binding</keyword>
<reference evidence="10 11" key="1">
    <citation type="submission" date="2020-05" db="EMBL/GenBank/DDBJ databases">
        <title>Genome sequence of Kribbella sandramycini ATCC 39419.</title>
        <authorList>
            <person name="Maclea K.S."/>
            <person name="Fair J.L."/>
        </authorList>
    </citation>
    <scope>NUCLEOTIDE SEQUENCE [LARGE SCALE GENOMIC DNA]</scope>
    <source>
        <strain evidence="10 11">ATCC 39419</strain>
    </source>
</reference>
<keyword evidence="3 7" id="KW-0067">ATP-binding</keyword>
<evidence type="ECO:0000256" key="7">
    <source>
        <dbReference type="RuleBase" id="RU363039"/>
    </source>
</evidence>
<dbReference type="AlphaFoldDB" id="A0A7Y4NXJ3"/>
<evidence type="ECO:0000259" key="8">
    <source>
        <dbReference type="Pfam" id="PF09334"/>
    </source>
</evidence>
<dbReference type="GO" id="GO:0004825">
    <property type="term" value="F:methionine-tRNA ligase activity"/>
    <property type="evidence" value="ECO:0007669"/>
    <property type="project" value="UniProtKB-EC"/>
</dbReference>
<keyword evidence="1 7" id="KW-0436">Ligase</keyword>
<evidence type="ECO:0000256" key="5">
    <source>
        <dbReference type="ARBA" id="ARBA00023146"/>
    </source>
</evidence>
<dbReference type="GO" id="GO:0005829">
    <property type="term" value="C:cytosol"/>
    <property type="evidence" value="ECO:0007669"/>
    <property type="project" value="TreeGrafter"/>
</dbReference>
<dbReference type="InterPro" id="IPR015413">
    <property type="entry name" value="Methionyl/Leucyl_tRNA_Synth"/>
</dbReference>
<dbReference type="InterPro" id="IPR023458">
    <property type="entry name" value="Met-tRNA_ligase_1"/>
</dbReference>
<organism evidence="10 11">
    <name type="scientific">Kribbella sandramycini</name>
    <dbReference type="NCBI Taxonomy" id="60450"/>
    <lineage>
        <taxon>Bacteria</taxon>
        <taxon>Bacillati</taxon>
        <taxon>Actinomycetota</taxon>
        <taxon>Actinomycetes</taxon>
        <taxon>Propionibacteriales</taxon>
        <taxon>Kribbellaceae</taxon>
        <taxon>Kribbella</taxon>
    </lineage>
</organism>
<dbReference type="EC" id="6.1.1.10" evidence="9"/>
<evidence type="ECO:0000256" key="2">
    <source>
        <dbReference type="ARBA" id="ARBA00022741"/>
    </source>
</evidence>
<evidence type="ECO:0000256" key="6">
    <source>
        <dbReference type="ARBA" id="ARBA00047364"/>
    </source>
</evidence>
<sequence>MAEPLSVFTFPQPTVNGPLHVGHLSGPYLAADIAARAARARGERVLVTSGLDVHQNYVLTRAEREGLDPHAMVADFRDDILDTYARARIGYDRFSNPLTAGHAPAVRQLLTHLVESGATPLREVTLHACADCERTLHESYLTGRCAGCEQPAAGGACEVCGSFTQLATMIDPVCGRCGGEPKPFQATVPVLRLEDHREMLVDLWLRAELPPDVRAMLVRAARAGLPEIPLAIPTNWGIECDGPLAGLRVGAYTEVALTDFYSIARAVDPGAADLDGYLRALGRVDHLWHFLGLDNAFVYAAYWPAVWAAAGLPRSPLSGLVVNEFYTFDGAKFSTSRKHGIAAAELLREQDPSIVRLALAWDRPDRYPSDFTMDHFAAFATRAEAALAGVRPASEPLDPALAASELARGEAALRPSGFDPPLAARCLLALLDAGADTGSLRSALTGQE</sequence>
<keyword evidence="4 7" id="KW-0648">Protein biosynthesis</keyword>
<dbReference type="InterPro" id="IPR001412">
    <property type="entry name" value="aa-tRNA-synth_I_CS"/>
</dbReference>
<evidence type="ECO:0000313" key="9">
    <source>
        <dbReference type="EMBL" id="MBB6568622.1"/>
    </source>
</evidence>
<evidence type="ECO:0000313" key="11">
    <source>
        <dbReference type="Proteomes" id="UP000534306"/>
    </source>
</evidence>
<gene>
    <name evidence="9" type="ORF">HNR71_004259</name>
    <name evidence="10" type="ORF">HPO96_00895</name>
</gene>
<dbReference type="RefSeq" id="WP_171670158.1">
    <property type="nucleotide sequence ID" value="NZ_BAAAGT010000012.1"/>
</dbReference>
<comment type="catalytic activity">
    <reaction evidence="6">
        <text>tRNA(Met) + L-methionine + ATP = L-methionyl-tRNA(Met) + AMP + diphosphate</text>
        <dbReference type="Rhea" id="RHEA:13481"/>
        <dbReference type="Rhea" id="RHEA-COMP:9667"/>
        <dbReference type="Rhea" id="RHEA-COMP:9698"/>
        <dbReference type="ChEBI" id="CHEBI:30616"/>
        <dbReference type="ChEBI" id="CHEBI:33019"/>
        <dbReference type="ChEBI" id="CHEBI:57844"/>
        <dbReference type="ChEBI" id="CHEBI:78442"/>
        <dbReference type="ChEBI" id="CHEBI:78530"/>
        <dbReference type="ChEBI" id="CHEBI:456215"/>
        <dbReference type="EC" id="6.1.1.10"/>
    </reaction>
</comment>
<accession>A0A7Y4NXJ3</accession>
<dbReference type="Proteomes" id="UP000553957">
    <property type="component" value="Unassembled WGS sequence"/>
</dbReference>
<dbReference type="EMBL" id="JABJRC010000001">
    <property type="protein sequence ID" value="NOL38793.1"/>
    <property type="molecule type" value="Genomic_DNA"/>
</dbReference>
<evidence type="ECO:0000256" key="3">
    <source>
        <dbReference type="ARBA" id="ARBA00022840"/>
    </source>
</evidence>
<dbReference type="GO" id="GO:0006431">
    <property type="term" value="P:methionyl-tRNA aminoacylation"/>
    <property type="evidence" value="ECO:0007669"/>
    <property type="project" value="TreeGrafter"/>
</dbReference>
<dbReference type="InterPro" id="IPR014729">
    <property type="entry name" value="Rossmann-like_a/b/a_fold"/>
</dbReference>
<name>A0A7Y4NXJ3_9ACTN</name>
<keyword evidence="11" id="KW-1185">Reference proteome</keyword>
<feature type="domain" description="Methionyl/Leucyl tRNA synthetase" evidence="8">
    <location>
        <begin position="9"/>
        <end position="378"/>
    </location>
</feature>
<keyword evidence="5 7" id="KW-0030">Aminoacyl-tRNA synthetase</keyword>
<dbReference type="PANTHER" id="PTHR45765:SF1">
    <property type="entry name" value="METHIONINE--TRNA LIGASE, CYTOPLASMIC"/>
    <property type="match status" value="1"/>
</dbReference>
<dbReference type="PROSITE" id="PS00178">
    <property type="entry name" value="AA_TRNA_LIGASE_I"/>
    <property type="match status" value="1"/>
</dbReference>
<dbReference type="PANTHER" id="PTHR45765">
    <property type="entry name" value="METHIONINE--TRNA LIGASE"/>
    <property type="match status" value="1"/>
</dbReference>
<proteinExistence type="inferred from homology"/>
<dbReference type="Pfam" id="PF09334">
    <property type="entry name" value="tRNA-synt_1g"/>
    <property type="match status" value="1"/>
</dbReference>
<protein>
    <submittedName>
        <fullName evidence="10">Class I tRNA ligase family protein</fullName>
    </submittedName>
    <submittedName>
        <fullName evidence="9">Methionyl-tRNA synthetase</fullName>
        <ecNumber evidence="9">6.1.1.10</ecNumber>
    </submittedName>
</protein>
<comment type="caution">
    <text evidence="10">The sequence shown here is derived from an EMBL/GenBank/DDBJ whole genome shotgun (WGS) entry which is preliminary data.</text>
</comment>